<dbReference type="Pfam" id="PF04059">
    <property type="entry name" value="RRM_2"/>
    <property type="match status" value="1"/>
</dbReference>
<name>A0ABR3VFP8_HUMIN</name>
<evidence type="ECO:0000256" key="1">
    <source>
        <dbReference type="ARBA" id="ARBA00022884"/>
    </source>
</evidence>
<dbReference type="InterPro" id="IPR034862">
    <property type="entry name" value="Fungal_Mei2-like_RRM3"/>
</dbReference>
<evidence type="ECO:0000259" key="4">
    <source>
        <dbReference type="PROSITE" id="PS50102"/>
    </source>
</evidence>
<sequence>MAQVRDAPFAPSSPRSSSVGADSFNLDTTPETKGTIFSPDDKSANSNNILSGLGLDGPSNNIARFPGKPADGFASSLTTAERDPFVSNTTAQKPEQKLSPTASAFRPVSVPLVAHGSLNPLQGNKPGLGANLGTNCQLFPGQNPVKFSTDLGISRCLVLYSPSRPVMISHLEGYLTKLDQLGSPCKGRRNAVPYEGRIYLHASNVRDASNIHDNAQLAGADWCAEYVAAAEFSKACGPAAQIEPISDGKVQVTAFLQNTDTGYVHVDTVVRTFLELHGDVFALQRQTDANDFAFRTVAEFADADLAVSVVQRFNKTNIGGCHLVLTLCQMEETPGPLPAVDTHVHPLNDTRNPANNMANLFQGFGVIENPRHTDALMVTDRSNVAPSGFQNSELLGMQAALYPSFPPSGPNRSMVHHTPTRGQGPVRMPSISPVAGRVPMMGPLYHPTPPATPMNNLINPRFLQPYGRRQNATRVVRAPYYNNNGHHNHVDINRIRDGVDVRTTIMLRNIPNKVDQAMLKRIIDESSWGKYDFMYLRIDFQNDCNVGYAFINFVDPLDIIDFVNARGNQRWNCFRSDKVAEISYATIQGKDCLVQKFRNSSVMLEAPHYRPKLYYTTNGPHSELAGQEEPFPPPDNQSKMKRSVENAEHVGLFTPSSGQHFRDQQRYRRSQFDRGTRLAALEEYEAQVQQQPHAYFLMP</sequence>
<feature type="compositionally biased region" description="Low complexity" evidence="3">
    <location>
        <begin position="7"/>
        <end position="23"/>
    </location>
</feature>
<dbReference type="InterPro" id="IPR007201">
    <property type="entry name" value="Mei2-like_Rrm_C"/>
</dbReference>
<dbReference type="PANTHER" id="PTHR23189">
    <property type="entry name" value="RNA RECOGNITION MOTIF-CONTAINING"/>
    <property type="match status" value="1"/>
</dbReference>
<proteinExistence type="predicted"/>
<organism evidence="5 6">
    <name type="scientific">Humicola insolens</name>
    <name type="common">Soft-rot fungus</name>
    <dbReference type="NCBI Taxonomy" id="85995"/>
    <lineage>
        <taxon>Eukaryota</taxon>
        <taxon>Fungi</taxon>
        <taxon>Dikarya</taxon>
        <taxon>Ascomycota</taxon>
        <taxon>Pezizomycotina</taxon>
        <taxon>Sordariomycetes</taxon>
        <taxon>Sordariomycetidae</taxon>
        <taxon>Sordariales</taxon>
        <taxon>Chaetomiaceae</taxon>
        <taxon>Mycothermus</taxon>
    </lineage>
</organism>
<evidence type="ECO:0000256" key="3">
    <source>
        <dbReference type="SAM" id="MobiDB-lite"/>
    </source>
</evidence>
<dbReference type="CDD" id="cd12532">
    <property type="entry name" value="RRM3_MEI2_fungi"/>
    <property type="match status" value="1"/>
</dbReference>
<dbReference type="InterPro" id="IPR000504">
    <property type="entry name" value="RRM_dom"/>
</dbReference>
<protein>
    <recommendedName>
        <fullName evidence="4">RRM domain-containing protein</fullName>
    </recommendedName>
</protein>
<feature type="domain" description="RRM" evidence="4">
    <location>
        <begin position="503"/>
        <end position="587"/>
    </location>
</feature>
<keyword evidence="1 2" id="KW-0694">RNA-binding</keyword>
<feature type="region of interest" description="Disordered" evidence="3">
    <location>
        <begin position="619"/>
        <end position="639"/>
    </location>
</feature>
<dbReference type="Proteomes" id="UP001583172">
    <property type="component" value="Unassembled WGS sequence"/>
</dbReference>
<dbReference type="SUPFAM" id="SSF54928">
    <property type="entry name" value="RNA-binding domain, RBD"/>
    <property type="match status" value="1"/>
</dbReference>
<dbReference type="InterPro" id="IPR035979">
    <property type="entry name" value="RBD_domain_sf"/>
</dbReference>
<dbReference type="PROSITE" id="PS50102">
    <property type="entry name" value="RRM"/>
    <property type="match status" value="1"/>
</dbReference>
<gene>
    <name evidence="5" type="ORF">VTJ49DRAFT_985</name>
</gene>
<dbReference type="EMBL" id="JAZGSY010000134">
    <property type="protein sequence ID" value="KAL1839941.1"/>
    <property type="molecule type" value="Genomic_DNA"/>
</dbReference>
<evidence type="ECO:0000313" key="5">
    <source>
        <dbReference type="EMBL" id="KAL1839941.1"/>
    </source>
</evidence>
<keyword evidence="6" id="KW-1185">Reference proteome</keyword>
<reference evidence="5 6" key="1">
    <citation type="journal article" date="2024" name="Commun. Biol.">
        <title>Comparative genomic analysis of thermophilic fungi reveals convergent evolutionary adaptations and gene losses.</title>
        <authorList>
            <person name="Steindorff A.S."/>
            <person name="Aguilar-Pontes M.V."/>
            <person name="Robinson A.J."/>
            <person name="Andreopoulos B."/>
            <person name="LaButti K."/>
            <person name="Kuo A."/>
            <person name="Mondo S."/>
            <person name="Riley R."/>
            <person name="Otillar R."/>
            <person name="Haridas S."/>
            <person name="Lipzen A."/>
            <person name="Grimwood J."/>
            <person name="Schmutz J."/>
            <person name="Clum A."/>
            <person name="Reid I.D."/>
            <person name="Moisan M.C."/>
            <person name="Butler G."/>
            <person name="Nguyen T.T.M."/>
            <person name="Dewar K."/>
            <person name="Conant G."/>
            <person name="Drula E."/>
            <person name="Henrissat B."/>
            <person name="Hansel C."/>
            <person name="Singer S."/>
            <person name="Hutchinson M.I."/>
            <person name="de Vries R.P."/>
            <person name="Natvig D.O."/>
            <person name="Powell A.J."/>
            <person name="Tsang A."/>
            <person name="Grigoriev I.V."/>
        </authorList>
    </citation>
    <scope>NUCLEOTIDE SEQUENCE [LARGE SCALE GENOMIC DNA]</scope>
    <source>
        <strain evidence="5 6">CBS 620.91</strain>
    </source>
</reference>
<evidence type="ECO:0000256" key="2">
    <source>
        <dbReference type="PROSITE-ProRule" id="PRU00176"/>
    </source>
</evidence>
<comment type="caution">
    <text evidence="5">The sequence shown here is derived from an EMBL/GenBank/DDBJ whole genome shotgun (WGS) entry which is preliminary data.</text>
</comment>
<evidence type="ECO:0000313" key="6">
    <source>
        <dbReference type="Proteomes" id="UP001583172"/>
    </source>
</evidence>
<feature type="region of interest" description="Disordered" evidence="3">
    <location>
        <begin position="1"/>
        <end position="68"/>
    </location>
</feature>
<accession>A0ABR3VFP8</accession>